<feature type="domain" description="Penicillin-binding protein dimerisation" evidence="12">
    <location>
        <begin position="103"/>
        <end position="179"/>
    </location>
</feature>
<comment type="subcellular location">
    <subcellularLocation>
        <location evidence="2">Cell membrane</location>
    </subcellularLocation>
    <subcellularLocation>
        <location evidence="1">Membrane</location>
        <topology evidence="1">Single-pass membrane protein</topology>
    </subcellularLocation>
</comment>
<evidence type="ECO:0000313" key="13">
    <source>
        <dbReference type="EMBL" id="KKQ38881.1"/>
    </source>
</evidence>
<keyword evidence="3" id="KW-1003">Cell membrane</keyword>
<dbReference type="GO" id="GO:0005886">
    <property type="term" value="C:plasma membrane"/>
    <property type="evidence" value="ECO:0007669"/>
    <property type="project" value="UniProtKB-SubCell"/>
</dbReference>
<evidence type="ECO:0000256" key="6">
    <source>
        <dbReference type="ARBA" id="ARBA00022984"/>
    </source>
</evidence>
<dbReference type="InterPro" id="IPR005311">
    <property type="entry name" value="PBP_dimer"/>
</dbReference>
<proteinExistence type="predicted"/>
<evidence type="ECO:0000259" key="12">
    <source>
        <dbReference type="Pfam" id="PF03717"/>
    </source>
</evidence>
<dbReference type="InterPro" id="IPR012338">
    <property type="entry name" value="Beta-lactam/transpept-like"/>
</dbReference>
<evidence type="ECO:0000256" key="1">
    <source>
        <dbReference type="ARBA" id="ARBA00004167"/>
    </source>
</evidence>
<dbReference type="Proteomes" id="UP000034471">
    <property type="component" value="Unassembled WGS sequence"/>
</dbReference>
<dbReference type="InterPro" id="IPR036138">
    <property type="entry name" value="PBP_dimer_sf"/>
</dbReference>
<reference evidence="13 14" key="1">
    <citation type="journal article" date="2015" name="Nature">
        <title>rRNA introns, odd ribosomes, and small enigmatic genomes across a large radiation of phyla.</title>
        <authorList>
            <person name="Brown C.T."/>
            <person name="Hug L.A."/>
            <person name="Thomas B.C."/>
            <person name="Sharon I."/>
            <person name="Castelle C.J."/>
            <person name="Singh A."/>
            <person name="Wilkins M.J."/>
            <person name="Williams K.H."/>
            <person name="Banfield J.F."/>
        </authorList>
    </citation>
    <scope>NUCLEOTIDE SEQUENCE [LARGE SCALE GENOMIC DNA]</scope>
</reference>
<dbReference type="Pfam" id="PF03717">
    <property type="entry name" value="PBP_dimer"/>
    <property type="match status" value="1"/>
</dbReference>
<dbReference type="GO" id="GO:0009252">
    <property type="term" value="P:peptidoglycan biosynthetic process"/>
    <property type="evidence" value="ECO:0007669"/>
    <property type="project" value="UniProtKB-KW"/>
</dbReference>
<dbReference type="GO" id="GO:0071555">
    <property type="term" value="P:cell wall organization"/>
    <property type="evidence" value="ECO:0007669"/>
    <property type="project" value="UniProtKB-KW"/>
</dbReference>
<dbReference type="SUPFAM" id="SSF56519">
    <property type="entry name" value="Penicillin binding protein dimerisation domain"/>
    <property type="match status" value="1"/>
</dbReference>
<evidence type="ECO:0000256" key="5">
    <source>
        <dbReference type="ARBA" id="ARBA00022960"/>
    </source>
</evidence>
<dbReference type="Pfam" id="PF00905">
    <property type="entry name" value="Transpeptidase"/>
    <property type="match status" value="1"/>
</dbReference>
<keyword evidence="4 10" id="KW-0812">Transmembrane</keyword>
<dbReference type="PATRIC" id="fig|1618481.3.peg.7"/>
<evidence type="ECO:0000256" key="2">
    <source>
        <dbReference type="ARBA" id="ARBA00004236"/>
    </source>
</evidence>
<evidence type="ECO:0000256" key="10">
    <source>
        <dbReference type="SAM" id="Phobius"/>
    </source>
</evidence>
<dbReference type="STRING" id="1618481.US54_C0001G0006"/>
<protein>
    <submittedName>
        <fullName evidence="13">Penicillin-binding protein 2</fullName>
    </submittedName>
</protein>
<dbReference type="GO" id="GO:0008360">
    <property type="term" value="P:regulation of cell shape"/>
    <property type="evidence" value="ECO:0007669"/>
    <property type="project" value="UniProtKB-KW"/>
</dbReference>
<dbReference type="GO" id="GO:0008658">
    <property type="term" value="F:penicillin binding"/>
    <property type="evidence" value="ECO:0007669"/>
    <property type="project" value="InterPro"/>
</dbReference>
<sequence>MNQKLSYIRKGDTGSMSFDTRQRSYSQGLFLLYGLGVAIFFLIALVQLFRLTIVKGNYYSVLSDDNRVKEIVIEAPRGTIVDRKGVILVSNTTPDISDNDERVTSNRIYKYSDVISHIIGYRQIADTDDLESDSCMNKLKYGDKVGKKGVEQLYECELRGRRGKKLVEIDAHGEYIKTLSVLDPKAGDDLKLALDIVLQEKAMELLGDTKGAVIGLKPDTGDVLILASTPGYDPQIFEDGDSELAKKLIDDKDEPLFNRATEGVYAPGSTFKLFIAAAGLEEKVITPDETIMDSGVLEAGPLKFHNWYYLEYGRTEGEVNMLKALQRSNDIYFYLLGGKLGPEKIKKWAEIFGFQNSSNLGLDEAVGIIPSTFWKQDTFGERWFLGDTYNLSIGQGYVATTPLQIARATAVFANGGYLCDPKVLKVQSAHDASCKELLMSNTTYELIREGMHKACQTGGTGWPFFNFSVQQQENISEQEIQSDSIQKEASPTAVITTNISVGCKTGTAESHAKSGKPHAWFTVFAPFDNPEIVLTVLVEEGGQGSDIAAPIAKEILKVYFERYE</sequence>
<keyword evidence="7 10" id="KW-1133">Transmembrane helix</keyword>
<dbReference type="AlphaFoldDB" id="A0A0G0KE58"/>
<evidence type="ECO:0000259" key="11">
    <source>
        <dbReference type="Pfam" id="PF00905"/>
    </source>
</evidence>
<dbReference type="PANTHER" id="PTHR30627">
    <property type="entry name" value="PEPTIDOGLYCAN D,D-TRANSPEPTIDASE"/>
    <property type="match status" value="1"/>
</dbReference>
<accession>A0A0G0KE58</accession>
<keyword evidence="9" id="KW-0961">Cell wall biogenesis/degradation</keyword>
<name>A0A0G0KE58_9BACT</name>
<dbReference type="EMBL" id="LBTJ01000001">
    <property type="protein sequence ID" value="KKQ38881.1"/>
    <property type="molecule type" value="Genomic_DNA"/>
</dbReference>
<dbReference type="SUPFAM" id="SSF56601">
    <property type="entry name" value="beta-lactamase/transpeptidase-like"/>
    <property type="match status" value="1"/>
</dbReference>
<feature type="domain" description="Penicillin-binding protein transpeptidase" evidence="11">
    <location>
        <begin position="212"/>
        <end position="557"/>
    </location>
</feature>
<keyword evidence="8 10" id="KW-0472">Membrane</keyword>
<dbReference type="Gene3D" id="3.90.1310.10">
    <property type="entry name" value="Penicillin-binding protein 2a (Domain 2)"/>
    <property type="match status" value="1"/>
</dbReference>
<keyword evidence="6" id="KW-0573">Peptidoglycan synthesis</keyword>
<dbReference type="Gene3D" id="3.40.710.10">
    <property type="entry name" value="DD-peptidase/beta-lactamase superfamily"/>
    <property type="match status" value="1"/>
</dbReference>
<evidence type="ECO:0000256" key="7">
    <source>
        <dbReference type="ARBA" id="ARBA00022989"/>
    </source>
</evidence>
<evidence type="ECO:0000256" key="9">
    <source>
        <dbReference type="ARBA" id="ARBA00023316"/>
    </source>
</evidence>
<dbReference type="InterPro" id="IPR050515">
    <property type="entry name" value="Beta-lactam/transpept"/>
</dbReference>
<dbReference type="PANTHER" id="PTHR30627:SF2">
    <property type="entry name" value="PEPTIDOGLYCAN D,D-TRANSPEPTIDASE MRDA"/>
    <property type="match status" value="1"/>
</dbReference>
<keyword evidence="5" id="KW-0133">Cell shape</keyword>
<organism evidence="13 14">
    <name type="scientific">Candidatus Roizmanbacteria bacterium GW2011_GWA2_37_7</name>
    <dbReference type="NCBI Taxonomy" id="1618481"/>
    <lineage>
        <taxon>Bacteria</taxon>
        <taxon>Candidatus Roizmaniibacteriota</taxon>
    </lineage>
</organism>
<comment type="caution">
    <text evidence="13">The sequence shown here is derived from an EMBL/GenBank/DDBJ whole genome shotgun (WGS) entry which is preliminary data.</text>
</comment>
<gene>
    <name evidence="13" type="ORF">US54_C0001G0006</name>
</gene>
<dbReference type="InterPro" id="IPR001460">
    <property type="entry name" value="PCN-bd_Tpept"/>
</dbReference>
<dbReference type="GO" id="GO:0071972">
    <property type="term" value="F:peptidoglycan L,D-transpeptidase activity"/>
    <property type="evidence" value="ECO:0007669"/>
    <property type="project" value="TreeGrafter"/>
</dbReference>
<feature type="transmembrane region" description="Helical" evidence="10">
    <location>
        <begin position="30"/>
        <end position="49"/>
    </location>
</feature>
<evidence type="ECO:0000313" key="14">
    <source>
        <dbReference type="Proteomes" id="UP000034471"/>
    </source>
</evidence>
<evidence type="ECO:0000256" key="3">
    <source>
        <dbReference type="ARBA" id="ARBA00022475"/>
    </source>
</evidence>
<evidence type="ECO:0000256" key="4">
    <source>
        <dbReference type="ARBA" id="ARBA00022692"/>
    </source>
</evidence>
<evidence type="ECO:0000256" key="8">
    <source>
        <dbReference type="ARBA" id="ARBA00023136"/>
    </source>
</evidence>